<dbReference type="PANTHER" id="PTHR43546:SF3">
    <property type="entry name" value="UPF0173 METAL-DEPENDENT HYDROLASE MJ1163"/>
    <property type="match status" value="1"/>
</dbReference>
<evidence type="ECO:0000313" key="4">
    <source>
        <dbReference type="Proteomes" id="UP001626549"/>
    </source>
</evidence>
<dbReference type="EMBL" id="CP136865">
    <property type="protein sequence ID" value="WOJ98514.1"/>
    <property type="molecule type" value="Genomic_DNA"/>
</dbReference>
<dbReference type="InterPro" id="IPR036866">
    <property type="entry name" value="RibonucZ/Hydroxyglut_hydro"/>
</dbReference>
<dbReference type="PANTHER" id="PTHR43546">
    <property type="entry name" value="UPF0173 METAL-DEPENDENT HYDROLASE MJ1163-RELATED"/>
    <property type="match status" value="1"/>
</dbReference>
<dbReference type="Gene3D" id="3.60.15.10">
    <property type="entry name" value="Ribonuclease Z/Hydroxyacylglutathione hydrolase-like"/>
    <property type="match status" value="1"/>
</dbReference>
<reference evidence="3 4" key="1">
    <citation type="submission" date="2023-10" db="EMBL/GenBank/DDBJ databases">
        <title>Two novel species belonging to the OM43/NOR5 clade.</title>
        <authorList>
            <person name="Park M."/>
        </authorList>
    </citation>
    <scope>NUCLEOTIDE SEQUENCE [LARGE SCALE GENOMIC DNA]</scope>
    <source>
        <strain evidence="3 4">IMCC45268</strain>
    </source>
</reference>
<dbReference type="InterPro" id="IPR050114">
    <property type="entry name" value="UPF0173_UPF0282_UlaG_hydrolase"/>
</dbReference>
<evidence type="ECO:0000256" key="1">
    <source>
        <dbReference type="SAM" id="SignalP"/>
    </source>
</evidence>
<gene>
    <name evidence="3" type="ORF">R0137_08060</name>
</gene>
<dbReference type="Pfam" id="PF13483">
    <property type="entry name" value="Lactamase_B_3"/>
    <property type="match status" value="1"/>
</dbReference>
<dbReference type="Proteomes" id="UP001626549">
    <property type="component" value="Chromosome"/>
</dbReference>
<dbReference type="RefSeq" id="WP_407329873.1">
    <property type="nucleotide sequence ID" value="NZ_CP136865.1"/>
</dbReference>
<protein>
    <submittedName>
        <fullName evidence="3">MBL fold metallo-hydrolase</fullName>
    </submittedName>
</protein>
<accession>A0ABZ0IG47</accession>
<proteinExistence type="predicted"/>
<dbReference type="CDD" id="cd06262">
    <property type="entry name" value="metallo-hydrolase-like_MBL-fold"/>
    <property type="match status" value="1"/>
</dbReference>
<name>A0ABZ0IG47_9GAMM</name>
<evidence type="ECO:0000259" key="2">
    <source>
        <dbReference type="SMART" id="SM00849"/>
    </source>
</evidence>
<organism evidence="3 4">
    <name type="scientific">Congregibacter brevis</name>
    <dbReference type="NCBI Taxonomy" id="3081201"/>
    <lineage>
        <taxon>Bacteria</taxon>
        <taxon>Pseudomonadati</taxon>
        <taxon>Pseudomonadota</taxon>
        <taxon>Gammaproteobacteria</taxon>
        <taxon>Cellvibrionales</taxon>
        <taxon>Halieaceae</taxon>
        <taxon>Congregibacter</taxon>
    </lineage>
</organism>
<dbReference type="SUPFAM" id="SSF56281">
    <property type="entry name" value="Metallo-hydrolase/oxidoreductase"/>
    <property type="match status" value="1"/>
</dbReference>
<dbReference type="InterPro" id="IPR001279">
    <property type="entry name" value="Metallo-B-lactamas"/>
</dbReference>
<sequence length="312" mass="34991">MIDLRRLFPRCFAALLTIAASPLAIAQTQSPLEMTYFGAAGWRITDGETIILVDPWPSRIQYGGAGHPDDERPIYKRTDPAPVDEDLVAKLIPEADYILMQHGHFDHLGDVPFIAKKTGAKVVGTETVIMILRAYGIPDEQLYPVKGGEDYLFDGFSVRVVPGLHSALNQKHYIDNRTYDVSTYLKAPLRIEQFIEGGALSFLVRLGGRSILTMGSMNFIEREFEGLEPDILLAGINGSRLGLYDYDRRLLESTDFPPIVIPTHWDNFRLPYGFSQETNVKRNLIPFVETAKQVSPDSRVILPVHLEPIVIP</sequence>
<feature type="signal peptide" evidence="1">
    <location>
        <begin position="1"/>
        <end position="26"/>
    </location>
</feature>
<feature type="domain" description="Metallo-beta-lactamase" evidence="2">
    <location>
        <begin position="38"/>
        <end position="264"/>
    </location>
</feature>
<keyword evidence="1" id="KW-0732">Signal</keyword>
<keyword evidence="4" id="KW-1185">Reference proteome</keyword>
<dbReference type="SMART" id="SM00849">
    <property type="entry name" value="Lactamase_B"/>
    <property type="match status" value="1"/>
</dbReference>
<evidence type="ECO:0000313" key="3">
    <source>
        <dbReference type="EMBL" id="WOJ98514.1"/>
    </source>
</evidence>
<feature type="chain" id="PRO_5047077868" evidence="1">
    <location>
        <begin position="27"/>
        <end position="312"/>
    </location>
</feature>